<dbReference type="AlphaFoldDB" id="A0A8T0FU39"/>
<reference evidence="2" key="1">
    <citation type="journal article" date="2020" name="bioRxiv">
        <title>Chromosome-level reference genome of the European wasp spider Argiope bruennichi: a resource for studies on range expansion and evolutionary adaptation.</title>
        <authorList>
            <person name="Sheffer M.M."/>
            <person name="Hoppe A."/>
            <person name="Krehenwinkel H."/>
            <person name="Uhl G."/>
            <person name="Kuss A.W."/>
            <person name="Jensen L."/>
            <person name="Jensen C."/>
            <person name="Gillespie R.G."/>
            <person name="Hoff K.J."/>
            <person name="Prost S."/>
        </authorList>
    </citation>
    <scope>NUCLEOTIDE SEQUENCE</scope>
</reference>
<gene>
    <name evidence="2" type="ORF">HNY73_002579</name>
</gene>
<dbReference type="SUPFAM" id="SSF55729">
    <property type="entry name" value="Acyl-CoA N-acyltransferases (Nat)"/>
    <property type="match status" value="1"/>
</dbReference>
<accession>A0A8T0FU39</accession>
<dbReference type="Proteomes" id="UP000807504">
    <property type="component" value="Unassembled WGS sequence"/>
</dbReference>
<keyword evidence="3" id="KW-1185">Reference proteome</keyword>
<dbReference type="GO" id="GO:0016747">
    <property type="term" value="F:acyltransferase activity, transferring groups other than amino-acyl groups"/>
    <property type="evidence" value="ECO:0007669"/>
    <property type="project" value="InterPro"/>
</dbReference>
<dbReference type="PROSITE" id="PS51186">
    <property type="entry name" value="GNAT"/>
    <property type="match status" value="1"/>
</dbReference>
<protein>
    <recommendedName>
        <fullName evidence="1">N-acetyltransferase domain-containing protein</fullName>
    </recommendedName>
</protein>
<dbReference type="InterPro" id="IPR000182">
    <property type="entry name" value="GNAT_dom"/>
</dbReference>
<organism evidence="2 3">
    <name type="scientific">Argiope bruennichi</name>
    <name type="common">Wasp spider</name>
    <name type="synonym">Aranea bruennichi</name>
    <dbReference type="NCBI Taxonomy" id="94029"/>
    <lineage>
        <taxon>Eukaryota</taxon>
        <taxon>Metazoa</taxon>
        <taxon>Ecdysozoa</taxon>
        <taxon>Arthropoda</taxon>
        <taxon>Chelicerata</taxon>
        <taxon>Arachnida</taxon>
        <taxon>Araneae</taxon>
        <taxon>Araneomorphae</taxon>
        <taxon>Entelegynae</taxon>
        <taxon>Araneoidea</taxon>
        <taxon>Araneidae</taxon>
        <taxon>Argiope</taxon>
    </lineage>
</organism>
<name>A0A8T0FU39_ARGBR</name>
<proteinExistence type="predicted"/>
<reference evidence="2" key="2">
    <citation type="submission" date="2020-06" db="EMBL/GenBank/DDBJ databases">
        <authorList>
            <person name="Sheffer M."/>
        </authorList>
    </citation>
    <scope>NUCLEOTIDE SEQUENCE</scope>
</reference>
<evidence type="ECO:0000313" key="3">
    <source>
        <dbReference type="Proteomes" id="UP000807504"/>
    </source>
</evidence>
<feature type="domain" description="N-acetyltransferase" evidence="1">
    <location>
        <begin position="4"/>
        <end position="97"/>
    </location>
</feature>
<dbReference type="InterPro" id="IPR016181">
    <property type="entry name" value="Acyl_CoA_acyltransferase"/>
</dbReference>
<evidence type="ECO:0000259" key="1">
    <source>
        <dbReference type="PROSITE" id="PS51186"/>
    </source>
</evidence>
<dbReference type="Gene3D" id="3.40.630.30">
    <property type="match status" value="1"/>
</dbReference>
<sequence>MVHYTIRPFRPEDIPGILKVALPSTYQYSKESLESWIKHDPEGILVAELDSGKIIGLCAAVIINEEIAFAGAFCVLEDYRHLDVGNKGLEIQGRSRG</sequence>
<comment type="caution">
    <text evidence="2">The sequence shown here is derived from an EMBL/GenBank/DDBJ whole genome shotgun (WGS) entry which is preliminary data.</text>
</comment>
<dbReference type="Pfam" id="PF00583">
    <property type="entry name" value="Acetyltransf_1"/>
    <property type="match status" value="1"/>
</dbReference>
<evidence type="ECO:0000313" key="2">
    <source>
        <dbReference type="EMBL" id="KAF8794611.1"/>
    </source>
</evidence>
<dbReference type="EMBL" id="JABXBU010000002">
    <property type="protein sequence ID" value="KAF8794611.1"/>
    <property type="molecule type" value="Genomic_DNA"/>
</dbReference>